<protein>
    <recommendedName>
        <fullName evidence="1">Diphthamide synthase domain-containing protein</fullName>
    </recommendedName>
</protein>
<gene>
    <name evidence="2" type="ORF">DTO96_101842</name>
</gene>
<dbReference type="GO" id="GO:0017178">
    <property type="term" value="F:diphthine-ammonia ligase activity"/>
    <property type="evidence" value="ECO:0007669"/>
    <property type="project" value="TreeGrafter"/>
</dbReference>
<dbReference type="AlphaFoldDB" id="A0A345DCL3"/>
<feature type="domain" description="Diphthamide synthase" evidence="1">
    <location>
        <begin position="54"/>
        <end position="263"/>
    </location>
</feature>
<evidence type="ECO:0000313" key="3">
    <source>
        <dbReference type="Proteomes" id="UP000252182"/>
    </source>
</evidence>
<reference evidence="3" key="1">
    <citation type="submission" date="2018-07" db="EMBL/GenBank/DDBJ databases">
        <authorList>
            <person name="Kim H."/>
        </authorList>
    </citation>
    <scope>NUCLEOTIDE SEQUENCE [LARGE SCALE GENOMIC DNA]</scope>
    <source>
        <strain evidence="3">F02</strain>
    </source>
</reference>
<dbReference type="SUPFAM" id="SSF52402">
    <property type="entry name" value="Adenine nucleotide alpha hydrolases-like"/>
    <property type="match status" value="1"/>
</dbReference>
<dbReference type="Gene3D" id="3.90.1490.10">
    <property type="entry name" value="putative n-type atp pyrophosphatase, domain 2"/>
    <property type="match status" value="1"/>
</dbReference>
<dbReference type="Pfam" id="PF01902">
    <property type="entry name" value="Diphthami_syn_2"/>
    <property type="match status" value="1"/>
</dbReference>
<dbReference type="InterPro" id="IPR030662">
    <property type="entry name" value="DPH6/MJ0570"/>
</dbReference>
<organism evidence="2 3">
    <name type="scientific">Ephemeroptericola cinctiostellae</name>
    <dbReference type="NCBI Taxonomy" id="2268024"/>
    <lineage>
        <taxon>Bacteria</taxon>
        <taxon>Pseudomonadati</taxon>
        <taxon>Pseudomonadota</taxon>
        <taxon>Betaproteobacteria</taxon>
        <taxon>Burkholderiales</taxon>
        <taxon>Burkholderiaceae</taxon>
        <taxon>Ephemeroptericola</taxon>
    </lineage>
</organism>
<dbReference type="EMBL" id="CP031124">
    <property type="protein sequence ID" value="AXF86101.1"/>
    <property type="molecule type" value="Genomic_DNA"/>
</dbReference>
<dbReference type="PANTHER" id="PTHR12196:SF2">
    <property type="entry name" value="DIPHTHINE--AMMONIA LIGASE"/>
    <property type="match status" value="1"/>
</dbReference>
<proteinExistence type="predicted"/>
<dbReference type="InterPro" id="IPR002761">
    <property type="entry name" value="Diphthami_syn_dom"/>
</dbReference>
<evidence type="ECO:0000259" key="1">
    <source>
        <dbReference type="Pfam" id="PF01902"/>
    </source>
</evidence>
<dbReference type="CDD" id="cd01994">
    <property type="entry name" value="AANH_PF0828-like"/>
    <property type="match status" value="1"/>
</dbReference>
<dbReference type="Gene3D" id="3.40.50.620">
    <property type="entry name" value="HUPs"/>
    <property type="match status" value="1"/>
</dbReference>
<keyword evidence="3" id="KW-1185">Reference proteome</keyword>
<name>A0A345DCL3_9BURK</name>
<dbReference type="InterPro" id="IPR014729">
    <property type="entry name" value="Rossmann-like_a/b/a_fold"/>
</dbReference>
<dbReference type="KEGG" id="hyf:DTO96_101842"/>
<accession>A0A345DCL3</accession>
<sequence>MAGGDYNELCSVLTYKTYQTRKKYAPHSLKNKTMKYPKMPLETHPHDPSTRYLTSWSGGKDSAYAFWCAHQRGATPVGLMNMLAETGERSRSHGLPPSVLRAQAAALGLPITFGQAGWNDYEQVWVTQAQGIAASTHATHVVFGDIDLEAHRDWEEHVCAQAALRAWLPLWQRPRLTLLNEMLDIGMQALIVSARADCIDLLGETLNPEVIRSLTERGADACGENGEYHTCITHMPNFNQAIKLVHGDKQMSPEGYGFLQVELCTDAINA</sequence>
<dbReference type="GO" id="GO:0017183">
    <property type="term" value="P:protein histidyl modification to diphthamide"/>
    <property type="evidence" value="ECO:0007669"/>
    <property type="project" value="TreeGrafter"/>
</dbReference>
<dbReference type="Proteomes" id="UP000252182">
    <property type="component" value="Chromosome"/>
</dbReference>
<dbReference type="PANTHER" id="PTHR12196">
    <property type="entry name" value="DOMAIN OF UNKNOWN FUNCTION 71 DUF71 -CONTAINING PROTEIN"/>
    <property type="match status" value="1"/>
</dbReference>
<evidence type="ECO:0000313" key="2">
    <source>
        <dbReference type="EMBL" id="AXF86101.1"/>
    </source>
</evidence>